<dbReference type="Proteomes" id="UP000223913">
    <property type="component" value="Unassembled WGS sequence"/>
</dbReference>
<dbReference type="PANTHER" id="PTHR42767">
    <property type="entry name" value="ENDO-BETA-1,6-GALACTANASE"/>
    <property type="match status" value="1"/>
</dbReference>
<sequence>MTLRHPFPYSLLLFSFLILLQCTTRQPEVQGAPDGVLVLSPQPEKMHQTIHNFGASDAWSCQFVGKNWPLAKREAIADLLFSTALKPDGSPAGIGLTAWRFNIGGGSAAQGEASDIRDEWRRADGFLQPDGTMDLTAQPGQRWFLRAARERGVKTFTGFVNSPPVSLTKNGKAYSTGGNSANLSPENYPAYVQFLTDVIAGLHSTENIQLDYISPFNEPQWDWNEPNQEGSPWKNEEIATVSRMLNQQLVAKALNTRIEIPETAQIDYLYRTHNRPDRGDQIEVFFREGSENYLGDLQQLAPKVAGHSYFSTWDLNKLIDQRQTLAAKLREFPELEYWMSEYTLLENNPEVKGGGRDLGIEPALYMARVIHADLTVAGAAAWQWWLAVSPYNYKDGLVYIDHDKNDGAVYPSKMLWALGNYARFIRPGMVRIGLDRSDQLSVDATLDRAMVSAYLDPETGKTVVVAINYSQEEIPVQLATRHRSAKYKCYRTSAVKDLQLLGEFKSGDTQRLPPRSITTLVEL</sequence>
<dbReference type="GO" id="GO:0045493">
    <property type="term" value="P:xylan catabolic process"/>
    <property type="evidence" value="ECO:0007669"/>
    <property type="project" value="UniProtKB-KW"/>
</dbReference>
<dbReference type="SUPFAM" id="SSF51011">
    <property type="entry name" value="Glycosyl hydrolase domain"/>
    <property type="match status" value="1"/>
</dbReference>
<keyword evidence="2" id="KW-0858">Xylan degradation</keyword>
<evidence type="ECO:0000259" key="1">
    <source>
        <dbReference type="Pfam" id="PF14587"/>
    </source>
</evidence>
<keyword evidence="3" id="KW-1185">Reference proteome</keyword>
<dbReference type="AlphaFoldDB" id="A0A2D0NDP2"/>
<dbReference type="InterPro" id="IPR039743">
    <property type="entry name" value="6GAL/EXGAL"/>
</dbReference>
<dbReference type="PANTHER" id="PTHR42767:SF1">
    <property type="entry name" value="ENDO-BETA-1,6-GALACTANASE-LIKE DOMAIN-CONTAINING PROTEIN"/>
    <property type="match status" value="1"/>
</dbReference>
<dbReference type="Gene3D" id="2.60.40.1180">
    <property type="entry name" value="Golgi alpha-mannosidase II"/>
    <property type="match status" value="1"/>
</dbReference>
<dbReference type="InterPro" id="IPR013780">
    <property type="entry name" value="Glyco_hydro_b"/>
</dbReference>
<dbReference type="Pfam" id="PF14587">
    <property type="entry name" value="Glyco_hydr_30_2"/>
    <property type="match status" value="1"/>
</dbReference>
<dbReference type="GO" id="GO:0004553">
    <property type="term" value="F:hydrolase activity, hydrolyzing O-glycosyl compounds"/>
    <property type="evidence" value="ECO:0007669"/>
    <property type="project" value="InterPro"/>
</dbReference>
<keyword evidence="2" id="KW-0326">Glycosidase</keyword>
<reference evidence="2 3" key="1">
    <citation type="submission" date="2017-10" db="EMBL/GenBank/DDBJ databases">
        <title>The draft genome sequence of Lewinella nigricans NBRC 102662.</title>
        <authorList>
            <person name="Wang K."/>
        </authorList>
    </citation>
    <scope>NUCLEOTIDE SEQUENCE [LARGE SCALE GENOMIC DNA]</scope>
    <source>
        <strain evidence="2 3">NBRC 102662</strain>
    </source>
</reference>
<dbReference type="EMBL" id="PDUD01000017">
    <property type="protein sequence ID" value="PHN06612.1"/>
    <property type="molecule type" value="Genomic_DNA"/>
</dbReference>
<dbReference type="InterPro" id="IPR039514">
    <property type="entry name" value="6GAL-like"/>
</dbReference>
<keyword evidence="2" id="KW-0624">Polysaccharide degradation</keyword>
<organism evidence="2 3">
    <name type="scientific">Flavilitoribacter nigricans (strain ATCC 23147 / DSM 23189 / NBRC 102662 / NCIMB 1420 / SS-2)</name>
    <name type="common">Lewinella nigricans</name>
    <dbReference type="NCBI Taxonomy" id="1122177"/>
    <lineage>
        <taxon>Bacteria</taxon>
        <taxon>Pseudomonadati</taxon>
        <taxon>Bacteroidota</taxon>
        <taxon>Saprospiria</taxon>
        <taxon>Saprospirales</taxon>
        <taxon>Lewinellaceae</taxon>
        <taxon>Flavilitoribacter</taxon>
    </lineage>
</organism>
<accession>A0A2D0NDP2</accession>
<gene>
    <name evidence="2" type="ORF">CRP01_09945</name>
</gene>
<feature type="domain" description="Endo-beta-1,6-galactanase-like" evidence="1">
    <location>
        <begin position="43"/>
        <end position="399"/>
    </location>
</feature>
<dbReference type="InterPro" id="IPR017853">
    <property type="entry name" value="GH"/>
</dbReference>
<proteinExistence type="predicted"/>
<dbReference type="SUPFAM" id="SSF51445">
    <property type="entry name" value="(Trans)glycosidases"/>
    <property type="match status" value="1"/>
</dbReference>
<dbReference type="RefSeq" id="WP_099149868.1">
    <property type="nucleotide sequence ID" value="NZ_PDUD01000017.1"/>
</dbReference>
<keyword evidence="2" id="KW-0119">Carbohydrate metabolism</keyword>
<evidence type="ECO:0000313" key="2">
    <source>
        <dbReference type="EMBL" id="PHN06612.1"/>
    </source>
</evidence>
<evidence type="ECO:0000313" key="3">
    <source>
        <dbReference type="Proteomes" id="UP000223913"/>
    </source>
</evidence>
<keyword evidence="2" id="KW-0378">Hydrolase</keyword>
<protein>
    <submittedName>
        <fullName evidence="2">Xylanase</fullName>
    </submittedName>
</protein>
<comment type="caution">
    <text evidence="2">The sequence shown here is derived from an EMBL/GenBank/DDBJ whole genome shotgun (WGS) entry which is preliminary data.</text>
</comment>
<dbReference type="OrthoDB" id="9806701at2"/>
<dbReference type="Gene3D" id="3.20.20.80">
    <property type="entry name" value="Glycosidases"/>
    <property type="match status" value="1"/>
</dbReference>
<name>A0A2D0NDP2_FLAN2</name>